<accession>A0ABM8HLW1</accession>
<protein>
    <recommendedName>
        <fullName evidence="5">DUF2637 domain-containing protein</fullName>
    </recommendedName>
</protein>
<feature type="transmembrane region" description="Helical" evidence="2">
    <location>
        <begin position="21"/>
        <end position="44"/>
    </location>
</feature>
<feature type="transmembrane region" description="Helical" evidence="2">
    <location>
        <begin position="50"/>
        <end position="75"/>
    </location>
</feature>
<evidence type="ECO:0000256" key="2">
    <source>
        <dbReference type="SAM" id="Phobius"/>
    </source>
</evidence>
<keyword evidence="4" id="KW-1185">Reference proteome</keyword>
<sequence>MLLGEEAHMTPETKDHGTAVRVWHAILILSVIASVAVNTAHGVLGADDDLTARIVAGALGAIPPLVFFALVEALLKTFRTGVYGWLYWTLIIGTVSAASAAFTLSFIAVLDFARDYAVMSSMWIAWLFPIMFDVVMALSTLAIFALGDKPMKRVKKAKASKVEESIATIGLLPKARIRLFGGAATVPTLPPTPHRQVIDSPPSTVQRQPIDSLATPTPVNDTPSSTLPPTPKPVAEAVNDAADDSDIDIDSLSFAAAVADRAKVKQTPGVVHRVIEVLRDGRESIRGVAGGEPEPRSRSPNP</sequence>
<evidence type="ECO:0000313" key="4">
    <source>
        <dbReference type="Proteomes" id="UP000465622"/>
    </source>
</evidence>
<dbReference type="EMBL" id="AP022567">
    <property type="protein sequence ID" value="BBX38539.1"/>
    <property type="molecule type" value="Genomic_DNA"/>
</dbReference>
<dbReference type="Proteomes" id="UP000465622">
    <property type="component" value="Chromosome"/>
</dbReference>
<dbReference type="Pfam" id="PF10935">
    <property type="entry name" value="DUF2637"/>
    <property type="match status" value="1"/>
</dbReference>
<feature type="compositionally biased region" description="Polar residues" evidence="1">
    <location>
        <begin position="201"/>
        <end position="221"/>
    </location>
</feature>
<proteinExistence type="predicted"/>
<evidence type="ECO:0000313" key="3">
    <source>
        <dbReference type="EMBL" id="BBX38539.1"/>
    </source>
</evidence>
<feature type="compositionally biased region" description="Basic and acidic residues" evidence="1">
    <location>
        <begin position="293"/>
        <end position="302"/>
    </location>
</feature>
<keyword evidence="2" id="KW-1133">Transmembrane helix</keyword>
<evidence type="ECO:0008006" key="5">
    <source>
        <dbReference type="Google" id="ProtNLM"/>
    </source>
</evidence>
<organism evidence="3 4">
    <name type="scientific">Mycolicibacterium mageritense</name>
    <name type="common">Mycobacterium mageritense</name>
    <dbReference type="NCBI Taxonomy" id="53462"/>
    <lineage>
        <taxon>Bacteria</taxon>
        <taxon>Bacillati</taxon>
        <taxon>Actinomycetota</taxon>
        <taxon>Actinomycetes</taxon>
        <taxon>Mycobacteriales</taxon>
        <taxon>Mycobacteriaceae</taxon>
        <taxon>Mycolicibacterium</taxon>
    </lineage>
</organism>
<gene>
    <name evidence="3" type="ORF">MMAGJ_78210</name>
</gene>
<feature type="transmembrane region" description="Helical" evidence="2">
    <location>
        <begin position="87"/>
        <end position="110"/>
    </location>
</feature>
<feature type="region of interest" description="Disordered" evidence="1">
    <location>
        <begin position="280"/>
        <end position="302"/>
    </location>
</feature>
<name>A0ABM8HLW1_MYCME</name>
<feature type="transmembrane region" description="Helical" evidence="2">
    <location>
        <begin position="122"/>
        <end position="146"/>
    </location>
</feature>
<evidence type="ECO:0000256" key="1">
    <source>
        <dbReference type="SAM" id="MobiDB-lite"/>
    </source>
</evidence>
<keyword evidence="2" id="KW-0812">Transmembrane</keyword>
<keyword evidence="2" id="KW-0472">Membrane</keyword>
<feature type="region of interest" description="Disordered" evidence="1">
    <location>
        <begin position="190"/>
        <end position="232"/>
    </location>
</feature>
<reference evidence="3 4" key="1">
    <citation type="journal article" date="2019" name="Emerg. Microbes Infect.">
        <title>Comprehensive subspecies identification of 175 nontuberculous mycobacteria species based on 7547 genomic profiles.</title>
        <authorList>
            <person name="Matsumoto Y."/>
            <person name="Kinjo T."/>
            <person name="Motooka D."/>
            <person name="Nabeya D."/>
            <person name="Jung N."/>
            <person name="Uechi K."/>
            <person name="Horii T."/>
            <person name="Iida T."/>
            <person name="Fujita J."/>
            <person name="Nakamura S."/>
        </authorList>
    </citation>
    <scope>NUCLEOTIDE SEQUENCE [LARGE SCALE GENOMIC DNA]</scope>
    <source>
        <strain evidence="3 4">JCM 12375</strain>
    </source>
</reference>
<dbReference type="InterPro" id="IPR021235">
    <property type="entry name" value="DUF2637"/>
</dbReference>